<keyword evidence="2" id="KW-1185">Reference proteome</keyword>
<accession>A0A2G8SG45</accession>
<dbReference type="Proteomes" id="UP000230002">
    <property type="component" value="Unassembled WGS sequence"/>
</dbReference>
<dbReference type="AlphaFoldDB" id="A0A2G8SG45"/>
<dbReference type="InterPro" id="IPR032675">
    <property type="entry name" value="LRR_dom_sf"/>
</dbReference>
<evidence type="ECO:0000313" key="1">
    <source>
        <dbReference type="EMBL" id="PIL32755.1"/>
    </source>
</evidence>
<organism evidence="1 2">
    <name type="scientific">Ganoderma sinense ZZ0214-1</name>
    <dbReference type="NCBI Taxonomy" id="1077348"/>
    <lineage>
        <taxon>Eukaryota</taxon>
        <taxon>Fungi</taxon>
        <taxon>Dikarya</taxon>
        <taxon>Basidiomycota</taxon>
        <taxon>Agaricomycotina</taxon>
        <taxon>Agaricomycetes</taxon>
        <taxon>Polyporales</taxon>
        <taxon>Polyporaceae</taxon>
        <taxon>Ganoderma</taxon>
    </lineage>
</organism>
<dbReference type="STRING" id="1077348.A0A2G8SG45"/>
<gene>
    <name evidence="1" type="ORF">GSI_04870</name>
</gene>
<proteinExistence type="predicted"/>
<dbReference type="EMBL" id="AYKW01000009">
    <property type="protein sequence ID" value="PIL32755.1"/>
    <property type="molecule type" value="Genomic_DNA"/>
</dbReference>
<dbReference type="Gene3D" id="3.80.10.10">
    <property type="entry name" value="Ribonuclease Inhibitor"/>
    <property type="match status" value="1"/>
</dbReference>
<name>A0A2G8SG45_9APHY</name>
<sequence>MTNLPQPSDDEDEDYEPFYGCCRTLKHLVVRGTPGHIDLFLDNTTTCNLKTVAVEFLSGANQQLITDCIEHIAEDALLDHPVLRSLSIKYPYESYYDDEHASGNAGANTLRDATLPGVLSPALRIPFLRKVTLDFHTIPVLTDAGLLQMIDAWPRLTALHIAPPRERYESRVKLSPAVLVAIAQRCPRLAELTLPEIPLDAVPPEKNLPVVGQRALRRLRVTFHDRGREHALYTAALFLDRLFPCLALNPRFEQEVVEPPGQGQGYFRMSWEHDAREEARTWRRVEEILYMMQLGRRHREELKNANAAY</sequence>
<evidence type="ECO:0000313" key="2">
    <source>
        <dbReference type="Proteomes" id="UP000230002"/>
    </source>
</evidence>
<reference evidence="1 2" key="1">
    <citation type="journal article" date="2015" name="Sci. Rep.">
        <title>Chromosome-level genome map provides insights into diverse defense mechanisms in the medicinal fungus Ganoderma sinense.</title>
        <authorList>
            <person name="Zhu Y."/>
            <person name="Xu J."/>
            <person name="Sun C."/>
            <person name="Zhou S."/>
            <person name="Xu H."/>
            <person name="Nelson D.R."/>
            <person name="Qian J."/>
            <person name="Song J."/>
            <person name="Luo H."/>
            <person name="Xiang L."/>
            <person name="Li Y."/>
            <person name="Xu Z."/>
            <person name="Ji A."/>
            <person name="Wang L."/>
            <person name="Lu S."/>
            <person name="Hayward A."/>
            <person name="Sun W."/>
            <person name="Li X."/>
            <person name="Schwartz D.C."/>
            <person name="Wang Y."/>
            <person name="Chen S."/>
        </authorList>
    </citation>
    <scope>NUCLEOTIDE SEQUENCE [LARGE SCALE GENOMIC DNA]</scope>
    <source>
        <strain evidence="1 2">ZZ0214-1</strain>
    </source>
</reference>
<dbReference type="OrthoDB" id="2631350at2759"/>
<protein>
    <submittedName>
        <fullName evidence="1">Uncharacterized protein</fullName>
    </submittedName>
</protein>
<comment type="caution">
    <text evidence="1">The sequence shown here is derived from an EMBL/GenBank/DDBJ whole genome shotgun (WGS) entry which is preliminary data.</text>
</comment>